<dbReference type="Proteomes" id="UP001066276">
    <property type="component" value="Chromosome 2_2"/>
</dbReference>
<sequence length="83" mass="9189">MLTRPAAGKVEADASVTGKHRGEESEENGEAPVTRAFLEGLFTSLRDDTQAVKRDLLQVLKVVRQELEEVGERVATLEEHENT</sequence>
<accession>A0AAV7UTP3</accession>
<name>A0AAV7UTP3_PLEWA</name>
<gene>
    <name evidence="2" type="ORF">NDU88_001775</name>
</gene>
<comment type="caution">
    <text evidence="2">The sequence shown here is derived from an EMBL/GenBank/DDBJ whole genome shotgun (WGS) entry which is preliminary data.</text>
</comment>
<dbReference type="EMBL" id="JANPWB010000004">
    <property type="protein sequence ID" value="KAJ1192468.1"/>
    <property type="molecule type" value="Genomic_DNA"/>
</dbReference>
<proteinExistence type="predicted"/>
<evidence type="ECO:0000313" key="3">
    <source>
        <dbReference type="Proteomes" id="UP001066276"/>
    </source>
</evidence>
<evidence type="ECO:0000256" key="1">
    <source>
        <dbReference type="SAM" id="MobiDB-lite"/>
    </source>
</evidence>
<feature type="region of interest" description="Disordered" evidence="1">
    <location>
        <begin position="1"/>
        <end position="33"/>
    </location>
</feature>
<evidence type="ECO:0000313" key="2">
    <source>
        <dbReference type="EMBL" id="KAJ1192468.1"/>
    </source>
</evidence>
<protein>
    <submittedName>
        <fullName evidence="2">Uncharacterized protein</fullName>
    </submittedName>
</protein>
<keyword evidence="3" id="KW-1185">Reference proteome</keyword>
<reference evidence="2" key="1">
    <citation type="journal article" date="2022" name="bioRxiv">
        <title>Sequencing and chromosome-scale assembly of the giantPleurodeles waltlgenome.</title>
        <authorList>
            <person name="Brown T."/>
            <person name="Elewa A."/>
            <person name="Iarovenko S."/>
            <person name="Subramanian E."/>
            <person name="Araus A.J."/>
            <person name="Petzold A."/>
            <person name="Susuki M."/>
            <person name="Suzuki K.-i.T."/>
            <person name="Hayashi T."/>
            <person name="Toyoda A."/>
            <person name="Oliveira C."/>
            <person name="Osipova E."/>
            <person name="Leigh N.D."/>
            <person name="Simon A."/>
            <person name="Yun M.H."/>
        </authorList>
    </citation>
    <scope>NUCLEOTIDE SEQUENCE</scope>
    <source>
        <strain evidence="2">20211129_DDA</strain>
        <tissue evidence="2">Liver</tissue>
    </source>
</reference>
<dbReference type="AlphaFoldDB" id="A0AAV7UTP3"/>
<organism evidence="2 3">
    <name type="scientific">Pleurodeles waltl</name>
    <name type="common">Iberian ribbed newt</name>
    <dbReference type="NCBI Taxonomy" id="8319"/>
    <lineage>
        <taxon>Eukaryota</taxon>
        <taxon>Metazoa</taxon>
        <taxon>Chordata</taxon>
        <taxon>Craniata</taxon>
        <taxon>Vertebrata</taxon>
        <taxon>Euteleostomi</taxon>
        <taxon>Amphibia</taxon>
        <taxon>Batrachia</taxon>
        <taxon>Caudata</taxon>
        <taxon>Salamandroidea</taxon>
        <taxon>Salamandridae</taxon>
        <taxon>Pleurodelinae</taxon>
        <taxon>Pleurodeles</taxon>
    </lineage>
</organism>